<proteinExistence type="inferred from homology"/>
<evidence type="ECO:0000256" key="8">
    <source>
        <dbReference type="ARBA" id="ARBA00045912"/>
    </source>
</evidence>
<accession>W4GZH7</accession>
<comment type="function">
    <text evidence="8 9">Intramembrane glycolipid transporter that operates in the biosynthetic pathway of dolichol-linked oligosaccharides, the glycan precursors employed in protein asparagine (N)-glycosylation. The sequential addition of sugars to dolichol pyrophosphate produces dolichol-linked oligosaccharides containing fourteen sugars, including two GlcNAcs, nine mannoses and three glucoses. Once assembled, the oligosaccharide is transferred from the lipid to nascent proteins by oligosaccharyltransferases. The assembly of dolichol-linked oligosaccharides begins on the cytosolic side of the endoplasmic reticulum membrane and finishes in its lumen. RFT1 could mediate the translocation of the cytosolically oriented intermediate DolPP-GlcNAc2Man5, produced by ALG11, into the ER lumen where dolichol-linked oligosaccharides assembly continues. However, the intramembrane lipid transporter activity could not be confirmed in vitro.</text>
</comment>
<feature type="transmembrane region" description="Helical" evidence="9">
    <location>
        <begin position="113"/>
        <end position="134"/>
    </location>
</feature>
<feature type="transmembrane region" description="Helical" evidence="9">
    <location>
        <begin position="351"/>
        <end position="371"/>
    </location>
</feature>
<evidence type="ECO:0000256" key="5">
    <source>
        <dbReference type="ARBA" id="ARBA00022824"/>
    </source>
</evidence>
<dbReference type="InterPro" id="IPR007594">
    <property type="entry name" value="RFT1"/>
</dbReference>
<evidence type="ECO:0000256" key="1">
    <source>
        <dbReference type="ARBA" id="ARBA00004477"/>
    </source>
</evidence>
<keyword evidence="7 9" id="KW-0472">Membrane</keyword>
<keyword evidence="6 9" id="KW-1133">Transmembrane helix</keyword>
<comment type="pathway">
    <text evidence="2">Protein modification; protein glycosylation.</text>
</comment>
<keyword evidence="5" id="KW-0256">Endoplasmic reticulum</keyword>
<evidence type="ECO:0000313" key="10">
    <source>
        <dbReference type="EMBL" id="ETV84429.1"/>
    </source>
</evidence>
<gene>
    <name evidence="10" type="ORF">H257_03640</name>
</gene>
<dbReference type="EMBL" id="KI913119">
    <property type="protein sequence ID" value="ETV84429.1"/>
    <property type="molecule type" value="Genomic_DNA"/>
</dbReference>
<comment type="subcellular location">
    <subcellularLocation>
        <location evidence="1 9">Endoplasmic reticulum membrane</location>
        <topology evidence="1 9">Multi-pass membrane protein</topology>
    </subcellularLocation>
</comment>
<feature type="transmembrane region" description="Helical" evidence="9">
    <location>
        <begin position="391"/>
        <end position="415"/>
    </location>
</feature>
<feature type="transmembrane region" description="Helical" evidence="9">
    <location>
        <begin position="210"/>
        <end position="230"/>
    </location>
</feature>
<feature type="transmembrane region" description="Helical" evidence="9">
    <location>
        <begin position="484"/>
        <end position="508"/>
    </location>
</feature>
<evidence type="ECO:0000256" key="4">
    <source>
        <dbReference type="ARBA" id="ARBA00022692"/>
    </source>
</evidence>
<feature type="transmembrane region" description="Helical" evidence="9">
    <location>
        <begin position="427"/>
        <end position="445"/>
    </location>
</feature>
<dbReference type="GeneID" id="20805636"/>
<organism evidence="10">
    <name type="scientific">Aphanomyces astaci</name>
    <name type="common">Crayfish plague agent</name>
    <dbReference type="NCBI Taxonomy" id="112090"/>
    <lineage>
        <taxon>Eukaryota</taxon>
        <taxon>Sar</taxon>
        <taxon>Stramenopiles</taxon>
        <taxon>Oomycota</taxon>
        <taxon>Saprolegniomycetes</taxon>
        <taxon>Saprolegniales</taxon>
        <taxon>Verrucalvaceae</taxon>
        <taxon>Aphanomyces</taxon>
    </lineage>
</organism>
<dbReference type="VEuPathDB" id="FungiDB:H257_03640"/>
<dbReference type="RefSeq" id="XP_009826121.1">
    <property type="nucleotide sequence ID" value="XM_009827819.1"/>
</dbReference>
<dbReference type="PANTHER" id="PTHR13117">
    <property type="entry name" value="ENDOPLASMIC RETICULUM MULTISPAN TRANSMEMBRANE PROTEIN-RELATED"/>
    <property type="match status" value="1"/>
</dbReference>
<sequence>MLCLTVRCHVLVSRYPDNQTCISSVKMSVVDKVVSGGGRLLALSFLQRGGTFLMNMLTLRHLPTHVAGVGFSLELVLSTTFIVREGLRLASLREPGIVLTSGKTAPTVGLRQLINTAWLCTGLGWLCTTAAAAFMAPRLYSVDAADFSSFQLTLYLYCISAAVEFLTEPLYILAHSSLIFHLRVHAQGWGFFAKAVVQVVAVLYFDLGMIAFGVSQVAFAIVQGVIYWHYFARQLSDPSCPLHVGSDLLPHITAGVRPSLLHFWKTLTFQSILKYLLTEGDRLVLSAFETAQQQGEYAIAFNIGSLAPRLVFLPIEDAAKAMFSKLLTSPSSPQSNDTSNAKTDALHMFRLALKCMTLLGLVFVFFATNYARTLLFLLAGYAKTLDNSAPVLSTYCVCVYFLSVNGICEAFVYAVGDEAALQRLNKFLVLFFAITSASAVLLIHTCGLGSVGIVLANCVNMACRVVYCLRYIHRFFKPDSAASWTSLYLASLPHPVVLAAMAVSWVVTYASEAHFRGPNLAHHALHVVIGGVCFAVTALLLWTLDRPFLTQVAALRKQKSS</sequence>
<evidence type="ECO:0000256" key="9">
    <source>
        <dbReference type="RuleBase" id="RU365067"/>
    </source>
</evidence>
<dbReference type="GO" id="GO:0005789">
    <property type="term" value="C:endoplasmic reticulum membrane"/>
    <property type="evidence" value="ECO:0007669"/>
    <property type="project" value="UniProtKB-SubCell"/>
</dbReference>
<comment type="similarity">
    <text evidence="3 9">Belongs to the RFT1 family.</text>
</comment>
<dbReference type="PANTHER" id="PTHR13117:SF5">
    <property type="entry name" value="PROTEIN RFT1 HOMOLOG"/>
    <property type="match status" value="1"/>
</dbReference>
<feature type="transmembrane region" description="Helical" evidence="9">
    <location>
        <begin position="154"/>
        <end position="174"/>
    </location>
</feature>
<protein>
    <recommendedName>
        <fullName evidence="9">Protein RFT1 homolog</fullName>
    </recommendedName>
</protein>
<dbReference type="AlphaFoldDB" id="W4GZH7"/>
<dbReference type="STRING" id="112090.W4GZH7"/>
<keyword evidence="4 9" id="KW-0812">Transmembrane</keyword>
<reference evidence="10" key="1">
    <citation type="submission" date="2013-12" db="EMBL/GenBank/DDBJ databases">
        <title>The Genome Sequence of Aphanomyces astaci APO3.</title>
        <authorList>
            <consortium name="The Broad Institute Genomics Platform"/>
            <person name="Russ C."/>
            <person name="Tyler B."/>
            <person name="van West P."/>
            <person name="Dieguez-Uribeondo J."/>
            <person name="Young S.K."/>
            <person name="Zeng Q."/>
            <person name="Gargeya S."/>
            <person name="Fitzgerald M."/>
            <person name="Abouelleil A."/>
            <person name="Alvarado L."/>
            <person name="Chapman S.B."/>
            <person name="Gainer-Dewar J."/>
            <person name="Goldberg J."/>
            <person name="Griggs A."/>
            <person name="Gujja S."/>
            <person name="Hansen M."/>
            <person name="Howarth C."/>
            <person name="Imamovic A."/>
            <person name="Ireland A."/>
            <person name="Larimer J."/>
            <person name="McCowan C."/>
            <person name="Murphy C."/>
            <person name="Pearson M."/>
            <person name="Poon T.W."/>
            <person name="Priest M."/>
            <person name="Roberts A."/>
            <person name="Saif S."/>
            <person name="Shea T."/>
            <person name="Sykes S."/>
            <person name="Wortman J."/>
            <person name="Nusbaum C."/>
            <person name="Birren B."/>
        </authorList>
    </citation>
    <scope>NUCLEOTIDE SEQUENCE [LARGE SCALE GENOMIC DNA]</scope>
    <source>
        <strain evidence="10">APO3</strain>
    </source>
</reference>
<feature type="transmembrane region" description="Helical" evidence="9">
    <location>
        <begin position="186"/>
        <end position="204"/>
    </location>
</feature>
<name>W4GZH7_APHAT</name>
<dbReference type="Pfam" id="PF04506">
    <property type="entry name" value="Rft-1"/>
    <property type="match status" value="1"/>
</dbReference>
<dbReference type="GO" id="GO:0034203">
    <property type="term" value="P:glycolipid translocation"/>
    <property type="evidence" value="ECO:0007669"/>
    <property type="project" value="TreeGrafter"/>
</dbReference>
<feature type="transmembrane region" description="Helical" evidence="9">
    <location>
        <begin position="451"/>
        <end position="472"/>
    </location>
</feature>
<dbReference type="GO" id="GO:0006488">
    <property type="term" value="P:dolichol-linked oligosaccharide biosynthetic process"/>
    <property type="evidence" value="ECO:0007669"/>
    <property type="project" value="InterPro"/>
</dbReference>
<evidence type="ECO:0000256" key="7">
    <source>
        <dbReference type="ARBA" id="ARBA00023136"/>
    </source>
</evidence>
<evidence type="ECO:0000256" key="6">
    <source>
        <dbReference type="ARBA" id="ARBA00022989"/>
    </source>
</evidence>
<dbReference type="OrthoDB" id="9979195at2759"/>
<evidence type="ECO:0000256" key="2">
    <source>
        <dbReference type="ARBA" id="ARBA00004922"/>
    </source>
</evidence>
<evidence type="ECO:0000256" key="3">
    <source>
        <dbReference type="ARBA" id="ARBA00010288"/>
    </source>
</evidence>
<feature type="transmembrane region" description="Helical" evidence="9">
    <location>
        <begin position="520"/>
        <end position="542"/>
    </location>
</feature>